<evidence type="ECO:0000313" key="3">
    <source>
        <dbReference type="EMBL" id="APX91267.1"/>
    </source>
</evidence>
<dbReference type="InterPro" id="IPR029261">
    <property type="entry name" value="Transposase_Znf"/>
</dbReference>
<dbReference type="AlphaFoldDB" id="A0A1P8QY16"/>
<dbReference type="InterPro" id="IPR002560">
    <property type="entry name" value="Transposase_DDE"/>
</dbReference>
<accession>A0A2M9D3X6</accession>
<dbReference type="EMBL" id="CP019126">
    <property type="protein sequence ID" value="APX91267.1"/>
    <property type="molecule type" value="Genomic_DNA"/>
</dbReference>
<evidence type="ECO:0000259" key="1">
    <source>
        <dbReference type="Pfam" id="PF01610"/>
    </source>
</evidence>
<gene>
    <name evidence="3" type="ORF">BV394_15340</name>
</gene>
<dbReference type="NCBIfam" id="NF033550">
    <property type="entry name" value="transpos_ISL3"/>
    <property type="match status" value="1"/>
</dbReference>
<dbReference type="PANTHER" id="PTHR33498">
    <property type="entry name" value="TRANSPOSASE FOR INSERTION SEQUENCE ELEMENT IS1557"/>
    <property type="match status" value="1"/>
</dbReference>
<sequence>MNSKKHWSPGGEVSIQSVERSDSGGWIVSGSLTPNGICPDCGLHSRRRHGWRRRRLQDYPAHGDEVTVDLAVCRWRCLAPACPRRTFSDQIASIARPFARRTSRAGEIVSHLGHAAGGRPAERLLYRLGLGVSDDTVLRQLKKCVQGTAEPPTVIGIDDWSWRKSQTYGTIIVDLERRAVIDILEDRDVVSCTNWLKRHPEVEVISRDRCGLYAQAARQGAPQAKQVADRFHIVQNLRQAIEEQMNLHGRATGRALLSDADNITAAGSLLKSRLAHRTSREEIFTTIHVLRNQGLTCSEIGRRTGFPRRSIAKWLQFETPPDRRRAALKPTSPWYFEEFLSQSWNGGIRTGSALFRLIRERGYEGSPTHLQRLLAGWRRAEKQAKGPALEHQILEPVRDPETGHAISPVIAAALCIKPRGKLTPDQARKVDALKAGSPAFATMRCLVMRFNGILRGREADPLPAWIDDAIETDLAPIVRFARTLNRDFDAVKNAIEMPWSNGQAEGQINRLKTLKRAMYGRAGPELLRARMLPFRHTD</sequence>
<keyword evidence="3" id="KW-0614">Plasmid</keyword>
<dbReference type="RefSeq" id="WP_076981265.1">
    <property type="nucleotide sequence ID" value="NZ_CP019126.1"/>
</dbReference>
<evidence type="ECO:0000259" key="2">
    <source>
        <dbReference type="Pfam" id="PF14690"/>
    </source>
</evidence>
<geneLocation type="plasmid" evidence="3">
    <name>unnamed</name>
</geneLocation>
<feature type="domain" description="Transposase IS204/IS1001/IS1096/IS1165 zinc-finger" evidence="2">
    <location>
        <begin position="36"/>
        <end position="78"/>
    </location>
</feature>
<accession>A0A1P8QY16</accession>
<dbReference type="PANTHER" id="PTHR33498:SF1">
    <property type="entry name" value="TRANSPOSASE FOR INSERTION SEQUENCE ELEMENT IS1557"/>
    <property type="match status" value="1"/>
</dbReference>
<proteinExistence type="predicted"/>
<dbReference type="Pfam" id="PF01610">
    <property type="entry name" value="DDE_Tnp_ISL3"/>
    <property type="match status" value="2"/>
</dbReference>
<feature type="domain" description="Transposase IS204/IS1001/IS1096/IS1165 DDE" evidence="1">
    <location>
        <begin position="155"/>
        <end position="245"/>
    </location>
</feature>
<dbReference type="InterPro" id="IPR047951">
    <property type="entry name" value="Transpos_ISL3"/>
</dbReference>
<name>A0A1P8QY16_9RHOB</name>
<reference evidence="3" key="1">
    <citation type="submission" date="2017-01" db="EMBL/GenBank/DDBJ databases">
        <title>Genomic analysis of Xuhuaishuia manganoxidans DY6-4.</title>
        <authorList>
            <person name="Wang X."/>
        </authorList>
    </citation>
    <scope>NUCLEOTIDE SEQUENCE</scope>
    <source>
        <strain evidence="3">DY6-4</strain>
        <plasmid evidence="3">unnamed</plasmid>
    </source>
</reference>
<protein>
    <submittedName>
        <fullName evidence="3">Transposase</fullName>
    </submittedName>
</protein>
<feature type="domain" description="Transposase IS204/IS1001/IS1096/IS1165 DDE" evidence="1">
    <location>
        <begin position="414"/>
        <end position="530"/>
    </location>
</feature>
<dbReference type="Pfam" id="PF14690">
    <property type="entry name" value="Zn_ribbon_ISL3"/>
    <property type="match status" value="1"/>
</dbReference>
<organism evidence="3">
    <name type="scientific">Brevirhabdus pacifica</name>
    <dbReference type="NCBI Taxonomy" id="1267768"/>
    <lineage>
        <taxon>Bacteria</taxon>
        <taxon>Pseudomonadati</taxon>
        <taxon>Pseudomonadota</taxon>
        <taxon>Alphaproteobacteria</taxon>
        <taxon>Rhodobacterales</taxon>
        <taxon>Paracoccaceae</taxon>
        <taxon>Brevirhabdus</taxon>
    </lineage>
</organism>